<dbReference type="Proteomes" id="UP000000759">
    <property type="component" value="Chromosome 20"/>
</dbReference>
<dbReference type="AlphaFoldDB" id="B7G985"/>
<dbReference type="GO" id="GO:0004674">
    <property type="term" value="F:protein serine/threonine kinase activity"/>
    <property type="evidence" value="ECO:0007669"/>
    <property type="project" value="UniProtKB-KW"/>
</dbReference>
<dbReference type="InterPro" id="IPR008271">
    <property type="entry name" value="Ser/Thr_kinase_AS"/>
</dbReference>
<reference evidence="10 11" key="1">
    <citation type="journal article" date="2008" name="Nature">
        <title>The Phaeodactylum genome reveals the evolutionary history of diatom genomes.</title>
        <authorList>
            <person name="Bowler C."/>
            <person name="Allen A.E."/>
            <person name="Badger J.H."/>
            <person name="Grimwood J."/>
            <person name="Jabbari K."/>
            <person name="Kuo A."/>
            <person name="Maheswari U."/>
            <person name="Martens C."/>
            <person name="Maumus F."/>
            <person name="Otillar R.P."/>
            <person name="Rayko E."/>
            <person name="Salamov A."/>
            <person name="Vandepoele K."/>
            <person name="Beszteri B."/>
            <person name="Gruber A."/>
            <person name="Heijde M."/>
            <person name="Katinka M."/>
            <person name="Mock T."/>
            <person name="Valentin K."/>
            <person name="Verret F."/>
            <person name="Berges J.A."/>
            <person name="Brownlee C."/>
            <person name="Cadoret J.P."/>
            <person name="Chiovitti A."/>
            <person name="Choi C.J."/>
            <person name="Coesel S."/>
            <person name="De Martino A."/>
            <person name="Detter J.C."/>
            <person name="Durkin C."/>
            <person name="Falciatore A."/>
            <person name="Fournet J."/>
            <person name="Haruta M."/>
            <person name="Huysman M.J."/>
            <person name="Jenkins B.D."/>
            <person name="Jiroutova K."/>
            <person name="Jorgensen R.E."/>
            <person name="Joubert Y."/>
            <person name="Kaplan A."/>
            <person name="Kroger N."/>
            <person name="Kroth P.G."/>
            <person name="La Roche J."/>
            <person name="Lindquist E."/>
            <person name="Lommer M."/>
            <person name="Martin-Jezequel V."/>
            <person name="Lopez P.J."/>
            <person name="Lucas S."/>
            <person name="Mangogna M."/>
            <person name="McGinnis K."/>
            <person name="Medlin L.K."/>
            <person name="Montsant A."/>
            <person name="Oudot-Le Secq M.P."/>
            <person name="Napoli C."/>
            <person name="Obornik M."/>
            <person name="Parker M.S."/>
            <person name="Petit J.L."/>
            <person name="Porcel B.M."/>
            <person name="Poulsen N."/>
            <person name="Robison M."/>
            <person name="Rychlewski L."/>
            <person name="Rynearson T.A."/>
            <person name="Schmutz J."/>
            <person name="Shapiro H."/>
            <person name="Siaut M."/>
            <person name="Stanley M."/>
            <person name="Sussman M.R."/>
            <person name="Taylor A.R."/>
            <person name="Vardi A."/>
            <person name="von Dassow P."/>
            <person name="Vyverman W."/>
            <person name="Willis A."/>
            <person name="Wyrwicz L.S."/>
            <person name="Rokhsar D.S."/>
            <person name="Weissenbach J."/>
            <person name="Armbrust E.V."/>
            <person name="Green B.R."/>
            <person name="Van de Peer Y."/>
            <person name="Grigoriev I.V."/>
        </authorList>
    </citation>
    <scope>NUCLEOTIDE SEQUENCE [LARGE SCALE GENOMIC DNA]</scope>
    <source>
        <strain evidence="10 11">CCAP 1055/1</strain>
    </source>
</reference>
<feature type="domain" description="Protein kinase" evidence="9">
    <location>
        <begin position="4"/>
        <end position="296"/>
    </location>
</feature>
<evidence type="ECO:0000256" key="4">
    <source>
        <dbReference type="ARBA" id="ARBA00022777"/>
    </source>
</evidence>
<dbReference type="EMBL" id="CM000622">
    <property type="protein sequence ID" value="EEC44910.1"/>
    <property type="molecule type" value="Genomic_DNA"/>
</dbReference>
<dbReference type="PANTHER" id="PTHR24055">
    <property type="entry name" value="MITOGEN-ACTIVATED PROTEIN KINASE"/>
    <property type="match status" value="1"/>
</dbReference>
<dbReference type="InterPro" id="IPR000719">
    <property type="entry name" value="Prot_kinase_dom"/>
</dbReference>
<dbReference type="OMA" id="YQFPQIP"/>
<dbReference type="PaxDb" id="2850-Phatr49025"/>
<dbReference type="InterPro" id="IPR050117">
    <property type="entry name" value="MAPK"/>
</dbReference>
<dbReference type="SUPFAM" id="SSF56112">
    <property type="entry name" value="Protein kinase-like (PK-like)"/>
    <property type="match status" value="1"/>
</dbReference>
<gene>
    <name evidence="10" type="primary">hCDK4</name>
    <name evidence="10" type="ORF">PHATRDRAFT_49025</name>
</gene>
<evidence type="ECO:0000259" key="9">
    <source>
        <dbReference type="PROSITE" id="PS50011"/>
    </source>
</evidence>
<dbReference type="HOGENOM" id="CLU_000288_181_1_1"/>
<dbReference type="RefSeq" id="XP_002183728.1">
    <property type="nucleotide sequence ID" value="XM_002183692.1"/>
</dbReference>
<dbReference type="Pfam" id="PF00069">
    <property type="entry name" value="Pkinase"/>
    <property type="match status" value="1"/>
</dbReference>
<dbReference type="GeneID" id="7195407"/>
<evidence type="ECO:0000256" key="6">
    <source>
        <dbReference type="PROSITE-ProRule" id="PRU10141"/>
    </source>
</evidence>
<dbReference type="Gene3D" id="3.30.200.20">
    <property type="entry name" value="Phosphorylase Kinase, domain 1"/>
    <property type="match status" value="1"/>
</dbReference>
<dbReference type="InterPro" id="IPR017441">
    <property type="entry name" value="Protein_kinase_ATP_BS"/>
</dbReference>
<dbReference type="PROSITE" id="PS00108">
    <property type="entry name" value="PROTEIN_KINASE_ST"/>
    <property type="match status" value="1"/>
</dbReference>
<dbReference type="eggNOG" id="KOG0661">
    <property type="taxonomic scope" value="Eukaryota"/>
</dbReference>
<name>B7G985_PHATC</name>
<dbReference type="FunFam" id="1.10.510.10:FF:000624">
    <property type="entry name" value="Mitogen-activated protein kinase"/>
    <property type="match status" value="1"/>
</dbReference>
<sequence length="388" mass="43217">MDRYTVGEKIGEGSFGQVYFAVKHSTNEKRAIKRLKGAFAWEKVVPMRELQSLMQLTHHANIVQLHEVHLVRGVVHFVFEYVPNGSLHDLMMLRAKAEQGPLEEIDVRAIVQQVLQGLEHLHRHGLMHRDIKPENLLLAGTVVKVADFSMARGVENMSPLTSYVSTRWYRAPEVLLASPDYDQAVDIFATGCILAELLSLEPLFPGRSEIDQLQLIFALMGQPTSRTWKEGFRLLQRLGVIVDGASTAKASISPRQGLVQHLPSVSAAAVDFTFAVITLNPRDRLTASEALRHPFLKPLLRQPILVNTTTSTPARSKASSGPTAVTITPFQRPSMTDVDTPERLTHTALPVGSAKRRKPTDASEMYISSAFEVQWRKSTHTIARLPET</sequence>
<feature type="binding site" evidence="6">
    <location>
        <position position="33"/>
    </location>
    <ligand>
        <name>ATP</name>
        <dbReference type="ChEBI" id="CHEBI:30616"/>
    </ligand>
</feature>
<keyword evidence="2" id="KW-0808">Transferase</keyword>
<dbReference type="PROSITE" id="PS50011">
    <property type="entry name" value="PROTEIN_KINASE_DOM"/>
    <property type="match status" value="1"/>
</dbReference>
<keyword evidence="11" id="KW-1185">Reference proteome</keyword>
<organism evidence="10 11">
    <name type="scientific">Phaeodactylum tricornutum (strain CCAP 1055/1)</name>
    <dbReference type="NCBI Taxonomy" id="556484"/>
    <lineage>
        <taxon>Eukaryota</taxon>
        <taxon>Sar</taxon>
        <taxon>Stramenopiles</taxon>
        <taxon>Ochrophyta</taxon>
        <taxon>Bacillariophyta</taxon>
        <taxon>Bacillariophyceae</taxon>
        <taxon>Bacillariophycidae</taxon>
        <taxon>Naviculales</taxon>
        <taxon>Phaeodactylaceae</taxon>
        <taxon>Phaeodactylum</taxon>
    </lineage>
</organism>
<dbReference type="CDD" id="cd07830">
    <property type="entry name" value="STKc_MAK_like"/>
    <property type="match status" value="1"/>
</dbReference>
<evidence type="ECO:0000313" key="10">
    <source>
        <dbReference type="EMBL" id="EEC44910.1"/>
    </source>
</evidence>
<reference evidence="11" key="2">
    <citation type="submission" date="2008-08" db="EMBL/GenBank/DDBJ databases">
        <authorList>
            <consortium name="Diatom Consortium"/>
            <person name="Grigoriev I."/>
            <person name="Grimwood J."/>
            <person name="Kuo A."/>
            <person name="Otillar R.P."/>
            <person name="Salamov A."/>
            <person name="Detter J.C."/>
            <person name="Lindquist E."/>
            <person name="Shapiro H."/>
            <person name="Lucas S."/>
            <person name="Glavina del Rio T."/>
            <person name="Pitluck S."/>
            <person name="Rokhsar D."/>
            <person name="Bowler C."/>
        </authorList>
    </citation>
    <scope>GENOME REANNOTATION</scope>
    <source>
        <strain evidence="11">CCAP 1055/1</strain>
    </source>
</reference>
<dbReference type="SMART" id="SM00220">
    <property type="entry name" value="S_TKc"/>
    <property type="match status" value="1"/>
</dbReference>
<dbReference type="KEGG" id="pti:PHATRDRAFT_49025"/>
<dbReference type="Gene3D" id="1.10.510.10">
    <property type="entry name" value="Transferase(Phosphotransferase) domain 1"/>
    <property type="match status" value="1"/>
</dbReference>
<keyword evidence="3 6" id="KW-0547">Nucleotide-binding</keyword>
<feature type="compositionally biased region" description="Polar residues" evidence="8">
    <location>
        <begin position="310"/>
        <end position="334"/>
    </location>
</feature>
<evidence type="ECO:0000313" key="11">
    <source>
        <dbReference type="Proteomes" id="UP000000759"/>
    </source>
</evidence>
<keyword evidence="5 6" id="KW-0067">ATP-binding</keyword>
<evidence type="ECO:0000256" key="2">
    <source>
        <dbReference type="ARBA" id="ARBA00022679"/>
    </source>
</evidence>
<dbReference type="InterPro" id="IPR011009">
    <property type="entry name" value="Kinase-like_dom_sf"/>
</dbReference>
<proteinExistence type="inferred from homology"/>
<dbReference type="PROSITE" id="PS00107">
    <property type="entry name" value="PROTEIN_KINASE_ATP"/>
    <property type="match status" value="1"/>
</dbReference>
<dbReference type="STRING" id="556484.B7G985"/>
<comment type="similarity">
    <text evidence="7">Belongs to the protein kinase superfamily.</text>
</comment>
<keyword evidence="1 7" id="KW-0723">Serine/threonine-protein kinase</keyword>
<evidence type="ECO:0000256" key="5">
    <source>
        <dbReference type="ARBA" id="ARBA00022840"/>
    </source>
</evidence>
<evidence type="ECO:0000256" key="7">
    <source>
        <dbReference type="RuleBase" id="RU000304"/>
    </source>
</evidence>
<dbReference type="OrthoDB" id="2158884at2759"/>
<protein>
    <recommendedName>
        <fullName evidence="9">Protein kinase domain-containing protein</fullName>
    </recommendedName>
</protein>
<evidence type="ECO:0000256" key="8">
    <source>
        <dbReference type="SAM" id="MobiDB-lite"/>
    </source>
</evidence>
<keyword evidence="4" id="KW-0418">Kinase</keyword>
<dbReference type="InParanoid" id="B7G985"/>
<dbReference type="GO" id="GO:0005524">
    <property type="term" value="F:ATP binding"/>
    <property type="evidence" value="ECO:0007669"/>
    <property type="project" value="UniProtKB-UniRule"/>
</dbReference>
<evidence type="ECO:0000256" key="3">
    <source>
        <dbReference type="ARBA" id="ARBA00022741"/>
    </source>
</evidence>
<accession>B7G985</accession>
<evidence type="ECO:0000256" key="1">
    <source>
        <dbReference type="ARBA" id="ARBA00022527"/>
    </source>
</evidence>
<feature type="region of interest" description="Disordered" evidence="8">
    <location>
        <begin position="310"/>
        <end position="361"/>
    </location>
</feature>